<sequence>MAIGRPFETTGPPIAIYHTVFSEFKTFVKSPDPAPPKDVVTALNLMHAAAEVYRNEDARIKSIRPIIEDLLKRRMFGLPAGYSFNPDGVIWCDTALVPLLVMEAENEIGTGGSGPDIQGAFTVRKLWVEDKSPIQNICCCPSFVLSVVGPHITIHGAIFADQFIVQPLTETLGLANYPDPFGRAQYIAKIMVALRRCLEALEDFYHGLIPADIPQRANISPIFRQYDGGDGERVTLTYTSPNLLSARVGRAMFNAQAKRPNDGQSISVKVKFTTRYCPAAHALLAEINLAPKLRHCEKLEDGWIVVVMDSVTGIDMESAEQRSLSPSAFEDIERAIGALHGTGWVFGDLRPPSIMLCERDIPGVGTRKGAMLVDFDWAGKENEQRYPPVLNPDIKWPEGVEEGGIIKMEHDDRMLELLKAGEL</sequence>
<dbReference type="OrthoDB" id="4062651at2759"/>
<dbReference type="EMBL" id="KN823448">
    <property type="protein sequence ID" value="KIO16990.1"/>
    <property type="molecule type" value="Genomic_DNA"/>
</dbReference>
<name>A0A0C3PQW1_9AGAM</name>
<reference evidence="2" key="2">
    <citation type="submission" date="2015-01" db="EMBL/GenBank/DDBJ databases">
        <title>Evolutionary Origins and Diversification of the Mycorrhizal Mutualists.</title>
        <authorList>
            <consortium name="DOE Joint Genome Institute"/>
            <consortium name="Mycorrhizal Genomics Consortium"/>
            <person name="Kohler A."/>
            <person name="Kuo A."/>
            <person name="Nagy L.G."/>
            <person name="Floudas D."/>
            <person name="Copeland A."/>
            <person name="Barry K.W."/>
            <person name="Cichocki N."/>
            <person name="Veneault-Fourrey C."/>
            <person name="LaButti K."/>
            <person name="Lindquist E.A."/>
            <person name="Lipzen A."/>
            <person name="Lundell T."/>
            <person name="Morin E."/>
            <person name="Murat C."/>
            <person name="Riley R."/>
            <person name="Ohm R."/>
            <person name="Sun H."/>
            <person name="Tunlid A."/>
            <person name="Henrissat B."/>
            <person name="Grigoriev I.V."/>
            <person name="Hibbett D.S."/>
            <person name="Martin F."/>
        </authorList>
    </citation>
    <scope>NUCLEOTIDE SEQUENCE [LARGE SCALE GENOMIC DNA]</scope>
    <source>
        <strain evidence="2">MUT 4182</strain>
    </source>
</reference>
<evidence type="ECO:0000313" key="1">
    <source>
        <dbReference type="EMBL" id="KIO16990.1"/>
    </source>
</evidence>
<dbReference type="Proteomes" id="UP000054248">
    <property type="component" value="Unassembled WGS sequence"/>
</dbReference>
<proteinExistence type="predicted"/>
<dbReference type="SUPFAM" id="SSF56112">
    <property type="entry name" value="Protein kinase-like (PK-like)"/>
    <property type="match status" value="1"/>
</dbReference>
<dbReference type="InterPro" id="IPR011009">
    <property type="entry name" value="Kinase-like_dom_sf"/>
</dbReference>
<accession>A0A0C3PQW1</accession>
<organism evidence="1 2">
    <name type="scientific">Tulasnella calospora MUT 4182</name>
    <dbReference type="NCBI Taxonomy" id="1051891"/>
    <lineage>
        <taxon>Eukaryota</taxon>
        <taxon>Fungi</taxon>
        <taxon>Dikarya</taxon>
        <taxon>Basidiomycota</taxon>
        <taxon>Agaricomycotina</taxon>
        <taxon>Agaricomycetes</taxon>
        <taxon>Cantharellales</taxon>
        <taxon>Tulasnellaceae</taxon>
        <taxon>Tulasnella</taxon>
    </lineage>
</organism>
<reference evidence="1 2" key="1">
    <citation type="submission" date="2014-04" db="EMBL/GenBank/DDBJ databases">
        <authorList>
            <consortium name="DOE Joint Genome Institute"/>
            <person name="Kuo A."/>
            <person name="Girlanda M."/>
            <person name="Perotto S."/>
            <person name="Kohler A."/>
            <person name="Nagy L.G."/>
            <person name="Floudas D."/>
            <person name="Copeland A."/>
            <person name="Barry K.W."/>
            <person name="Cichocki N."/>
            <person name="Veneault-Fourrey C."/>
            <person name="LaButti K."/>
            <person name="Lindquist E.A."/>
            <person name="Lipzen A."/>
            <person name="Lundell T."/>
            <person name="Morin E."/>
            <person name="Murat C."/>
            <person name="Sun H."/>
            <person name="Tunlid A."/>
            <person name="Henrissat B."/>
            <person name="Grigoriev I.V."/>
            <person name="Hibbett D.S."/>
            <person name="Martin F."/>
            <person name="Nordberg H.P."/>
            <person name="Cantor M.N."/>
            <person name="Hua S.X."/>
        </authorList>
    </citation>
    <scope>NUCLEOTIDE SEQUENCE [LARGE SCALE GENOMIC DNA]</scope>
    <source>
        <strain evidence="1 2">MUT 4182</strain>
    </source>
</reference>
<evidence type="ECO:0008006" key="3">
    <source>
        <dbReference type="Google" id="ProtNLM"/>
    </source>
</evidence>
<evidence type="ECO:0000313" key="2">
    <source>
        <dbReference type="Proteomes" id="UP000054248"/>
    </source>
</evidence>
<protein>
    <recommendedName>
        <fullName evidence="3">Protein kinase domain-containing protein</fullName>
    </recommendedName>
</protein>
<gene>
    <name evidence="1" type="ORF">M407DRAFT_229930</name>
</gene>
<dbReference type="HOGENOM" id="CLU_013871_2_2_1"/>
<keyword evidence="2" id="KW-1185">Reference proteome</keyword>
<dbReference type="AlphaFoldDB" id="A0A0C3PQW1"/>